<comment type="caution">
    <text evidence="1">The sequence shown here is derived from an EMBL/GenBank/DDBJ whole genome shotgun (WGS) entry which is preliminary data.</text>
</comment>
<proteinExistence type="predicted"/>
<dbReference type="Proteomes" id="UP000028547">
    <property type="component" value="Unassembled WGS sequence"/>
</dbReference>
<evidence type="ECO:0000313" key="2">
    <source>
        <dbReference type="Proteomes" id="UP000028547"/>
    </source>
</evidence>
<gene>
    <name evidence="1" type="ORF">Q664_50175</name>
</gene>
<dbReference type="EMBL" id="JPMI01000394">
    <property type="protein sequence ID" value="KFA87058.1"/>
    <property type="molecule type" value="Genomic_DNA"/>
</dbReference>
<evidence type="ECO:0000313" key="1">
    <source>
        <dbReference type="EMBL" id="KFA87058.1"/>
    </source>
</evidence>
<dbReference type="AlphaFoldDB" id="A0A084SF23"/>
<dbReference type="RefSeq" id="WP_043413547.1">
    <property type="nucleotide sequence ID" value="NZ_JPMI01000394.1"/>
</dbReference>
<sequence>MSRLLLLSGFMLLGAGCAGSHSHFRTGGPAYPLGQPAGEPMLVQGSYVTGPASSLVIDDQSIRGRFRDRPVSLSWTWQEVTGSVDARGTFLELAEGDDTRVWGSFGGMPVDLTLDKEWLYGNVGGCGYVLRRAEDGFVGRRSCGGSLEGDLRVDFPEPLLERPLGERASLMTLMLVNFTSTYSPVMSLARFARPRNASVDGSVTHVSP</sequence>
<evidence type="ECO:0008006" key="3">
    <source>
        <dbReference type="Google" id="ProtNLM"/>
    </source>
</evidence>
<reference evidence="1 2" key="1">
    <citation type="submission" date="2014-07" db="EMBL/GenBank/DDBJ databases">
        <title>Draft Genome Sequence of Gephyronic Acid Producer, Cystobacter violaceus Strain Cb vi76.</title>
        <authorList>
            <person name="Stevens D.C."/>
            <person name="Young J."/>
            <person name="Carmichael R."/>
            <person name="Tan J."/>
            <person name="Taylor R.E."/>
        </authorList>
    </citation>
    <scope>NUCLEOTIDE SEQUENCE [LARGE SCALE GENOMIC DNA]</scope>
    <source>
        <strain evidence="1 2">Cb vi76</strain>
    </source>
</reference>
<organism evidence="1 2">
    <name type="scientific">Archangium violaceum Cb vi76</name>
    <dbReference type="NCBI Taxonomy" id="1406225"/>
    <lineage>
        <taxon>Bacteria</taxon>
        <taxon>Pseudomonadati</taxon>
        <taxon>Myxococcota</taxon>
        <taxon>Myxococcia</taxon>
        <taxon>Myxococcales</taxon>
        <taxon>Cystobacterineae</taxon>
        <taxon>Archangiaceae</taxon>
        <taxon>Archangium</taxon>
    </lineage>
</organism>
<accession>A0A084SF23</accession>
<protein>
    <recommendedName>
        <fullName evidence="3">Lipoprotein</fullName>
    </recommendedName>
</protein>
<dbReference type="PROSITE" id="PS51257">
    <property type="entry name" value="PROKAR_LIPOPROTEIN"/>
    <property type="match status" value="1"/>
</dbReference>
<name>A0A084SF23_9BACT</name>